<comment type="caution">
    <text evidence="1">The sequence shown here is derived from an EMBL/GenBank/DDBJ whole genome shotgun (WGS) entry which is preliminary data.</text>
</comment>
<accession>A0A7J0BNI5</accession>
<reference evidence="1 2" key="1">
    <citation type="submission" date="2020-05" db="EMBL/GenBank/DDBJ databases">
        <title>Draft genome sequence of Desulfovibrio sp. strain HN2T.</title>
        <authorList>
            <person name="Ueno A."/>
            <person name="Tamazawa S."/>
            <person name="Tamamura S."/>
            <person name="Murakami T."/>
            <person name="Kiyama T."/>
            <person name="Inomata H."/>
            <person name="Amano Y."/>
            <person name="Miyakawa K."/>
            <person name="Tamaki H."/>
            <person name="Naganuma T."/>
            <person name="Kaneko K."/>
        </authorList>
    </citation>
    <scope>NUCLEOTIDE SEQUENCE [LARGE SCALE GENOMIC DNA]</scope>
    <source>
        <strain evidence="1 2">HN2</strain>
    </source>
</reference>
<gene>
    <name evidence="1" type="ORF">DSM101010T_36110</name>
</gene>
<name>A0A7J0BNI5_9BACT</name>
<keyword evidence="2" id="KW-1185">Reference proteome</keyword>
<evidence type="ECO:0000313" key="1">
    <source>
        <dbReference type="EMBL" id="GFM35246.1"/>
    </source>
</evidence>
<sequence length="127" mass="14205">MGQRLVTRQGYADGGFFQVLLTRKELGGVVWSVTRNIRTHVAGQSPEVLLEAYVAEYGPYELLCTQRFTEHAVYHVYWLNAPDDCSVAGGRPEKPYLYLNLVTGKWTEELLMLVDPALGRANGNSAE</sequence>
<dbReference type="Proteomes" id="UP000503840">
    <property type="component" value="Unassembled WGS sequence"/>
</dbReference>
<evidence type="ECO:0000313" key="2">
    <source>
        <dbReference type="Proteomes" id="UP000503840"/>
    </source>
</evidence>
<proteinExistence type="predicted"/>
<organism evidence="1 2">
    <name type="scientific">Desulfovibrio subterraneus</name>
    <dbReference type="NCBI Taxonomy" id="2718620"/>
    <lineage>
        <taxon>Bacteria</taxon>
        <taxon>Pseudomonadati</taxon>
        <taxon>Thermodesulfobacteriota</taxon>
        <taxon>Desulfovibrionia</taxon>
        <taxon>Desulfovibrionales</taxon>
        <taxon>Desulfovibrionaceae</taxon>
        <taxon>Desulfovibrio</taxon>
    </lineage>
</organism>
<dbReference type="AlphaFoldDB" id="A0A7J0BNI5"/>
<protein>
    <submittedName>
        <fullName evidence="1">Uncharacterized protein</fullName>
    </submittedName>
</protein>
<dbReference type="EMBL" id="BLVO01000016">
    <property type="protein sequence ID" value="GFM35246.1"/>
    <property type="molecule type" value="Genomic_DNA"/>
</dbReference>